<dbReference type="Gene3D" id="2.70.70.10">
    <property type="entry name" value="Glucose Permease (Domain IIA)"/>
    <property type="match status" value="1"/>
</dbReference>
<gene>
    <name evidence="4" type="ORF">ACFOZ8_12105</name>
</gene>
<dbReference type="PANTHER" id="PTHR21666:SF291">
    <property type="entry name" value="STAGE II SPORULATION PROTEIN Q"/>
    <property type="match status" value="1"/>
</dbReference>
<keyword evidence="2" id="KW-0812">Transmembrane</keyword>
<keyword evidence="2" id="KW-0472">Membrane</keyword>
<feature type="region of interest" description="Disordered" evidence="1">
    <location>
        <begin position="1"/>
        <end position="20"/>
    </location>
</feature>
<protein>
    <submittedName>
        <fullName evidence="4">Peptidoglycan DD-metalloendopeptidase family protein</fullName>
    </submittedName>
</protein>
<evidence type="ECO:0000256" key="1">
    <source>
        <dbReference type="SAM" id="MobiDB-lite"/>
    </source>
</evidence>
<evidence type="ECO:0000313" key="5">
    <source>
        <dbReference type="Proteomes" id="UP001595715"/>
    </source>
</evidence>
<dbReference type="Pfam" id="PF01551">
    <property type="entry name" value="Peptidase_M23"/>
    <property type="match status" value="1"/>
</dbReference>
<keyword evidence="5" id="KW-1185">Reference proteome</keyword>
<evidence type="ECO:0000313" key="4">
    <source>
        <dbReference type="EMBL" id="MFC4100390.1"/>
    </source>
</evidence>
<proteinExistence type="predicted"/>
<dbReference type="InterPro" id="IPR016047">
    <property type="entry name" value="M23ase_b-sheet_dom"/>
</dbReference>
<accession>A0ABV8K301</accession>
<sequence length="250" mass="26798">MNDQNKKPSQDAPKNVVGASNANTSAWRKLFSKKWAAPAAFMAAAAIIVTLMWVYQGPDETPTMSTTPDTVATTPGTTAEEATTQPTEEEEEIIVKSGTETMQWPVADRNAVKVARSFYDINATKEERESALVQISADTIVGSTGISLAAAEGDKSFDVAAALSGKVFLVDKHPTNGNIVEIKHADGLKTVYQSLSDVQVKIGDEVEQGAIIAKAGRNEIERQLGNHLFFAVYQNGTAVNPSTLLDQQAE</sequence>
<dbReference type="InterPro" id="IPR050570">
    <property type="entry name" value="Cell_wall_metabolism_enzyme"/>
</dbReference>
<feature type="domain" description="M23ase beta-sheet core" evidence="3">
    <location>
        <begin position="143"/>
        <end position="241"/>
    </location>
</feature>
<dbReference type="EMBL" id="JBHSAM010000025">
    <property type="protein sequence ID" value="MFC4100390.1"/>
    <property type="molecule type" value="Genomic_DNA"/>
</dbReference>
<comment type="caution">
    <text evidence="4">The sequence shown here is derived from an EMBL/GenBank/DDBJ whole genome shotgun (WGS) entry which is preliminary data.</text>
</comment>
<evidence type="ECO:0000259" key="3">
    <source>
        <dbReference type="Pfam" id="PF01551"/>
    </source>
</evidence>
<organism evidence="4 5">
    <name type="scientific">Paenibacillus xanthanilyticus</name>
    <dbReference type="NCBI Taxonomy" id="1783531"/>
    <lineage>
        <taxon>Bacteria</taxon>
        <taxon>Bacillati</taxon>
        <taxon>Bacillota</taxon>
        <taxon>Bacilli</taxon>
        <taxon>Bacillales</taxon>
        <taxon>Paenibacillaceae</taxon>
        <taxon>Paenibacillus</taxon>
    </lineage>
</organism>
<dbReference type="Proteomes" id="UP001595715">
    <property type="component" value="Unassembled WGS sequence"/>
</dbReference>
<keyword evidence="2" id="KW-1133">Transmembrane helix</keyword>
<dbReference type="RefSeq" id="WP_377719060.1">
    <property type="nucleotide sequence ID" value="NZ_JBHSAM010000025.1"/>
</dbReference>
<feature type="transmembrane region" description="Helical" evidence="2">
    <location>
        <begin position="35"/>
        <end position="55"/>
    </location>
</feature>
<dbReference type="CDD" id="cd12797">
    <property type="entry name" value="M23_peptidase"/>
    <property type="match status" value="1"/>
</dbReference>
<name>A0ABV8K301_9BACL</name>
<dbReference type="InterPro" id="IPR011055">
    <property type="entry name" value="Dup_hybrid_motif"/>
</dbReference>
<evidence type="ECO:0000256" key="2">
    <source>
        <dbReference type="SAM" id="Phobius"/>
    </source>
</evidence>
<feature type="region of interest" description="Disordered" evidence="1">
    <location>
        <begin position="60"/>
        <end position="88"/>
    </location>
</feature>
<reference evidence="5" key="1">
    <citation type="journal article" date="2019" name="Int. J. Syst. Evol. Microbiol.">
        <title>The Global Catalogue of Microorganisms (GCM) 10K type strain sequencing project: providing services to taxonomists for standard genome sequencing and annotation.</title>
        <authorList>
            <consortium name="The Broad Institute Genomics Platform"/>
            <consortium name="The Broad Institute Genome Sequencing Center for Infectious Disease"/>
            <person name="Wu L."/>
            <person name="Ma J."/>
        </authorList>
    </citation>
    <scope>NUCLEOTIDE SEQUENCE [LARGE SCALE GENOMIC DNA]</scope>
    <source>
        <strain evidence="5">IBRC-M 10987</strain>
    </source>
</reference>
<dbReference type="SUPFAM" id="SSF51261">
    <property type="entry name" value="Duplicated hybrid motif"/>
    <property type="match status" value="1"/>
</dbReference>
<feature type="compositionally biased region" description="Low complexity" evidence="1">
    <location>
        <begin position="60"/>
        <end position="86"/>
    </location>
</feature>
<dbReference type="PANTHER" id="PTHR21666">
    <property type="entry name" value="PEPTIDASE-RELATED"/>
    <property type="match status" value="1"/>
</dbReference>